<evidence type="ECO:0000313" key="2">
    <source>
        <dbReference type="Proteomes" id="UP001430953"/>
    </source>
</evidence>
<dbReference type="AlphaFoldDB" id="A0AAW2EY97"/>
<protein>
    <submittedName>
        <fullName evidence="1">Uncharacterized protein</fullName>
    </submittedName>
</protein>
<evidence type="ECO:0000313" key="1">
    <source>
        <dbReference type="EMBL" id="KAL0108681.1"/>
    </source>
</evidence>
<dbReference type="EMBL" id="JADYXP020000016">
    <property type="protein sequence ID" value="KAL0108681.1"/>
    <property type="molecule type" value="Genomic_DNA"/>
</dbReference>
<comment type="caution">
    <text evidence="1">The sequence shown here is derived from an EMBL/GenBank/DDBJ whole genome shotgun (WGS) entry which is preliminary data.</text>
</comment>
<dbReference type="Proteomes" id="UP001430953">
    <property type="component" value="Unassembled WGS sequence"/>
</dbReference>
<sequence>MFLGGKCRMNNFVGLEKLKSLGSKCRINKILQTEAIDFEIINKKYKNSIIIKDCKENILFEENININIVKSHDKESVNNQCMKDQHKFTTERSGCINFPTTFSALTYDLEQKLKTDVWPEATYFRPRAATTTVRPN</sequence>
<gene>
    <name evidence="1" type="ORF">PUN28_015277</name>
</gene>
<accession>A0AAW2EY97</accession>
<proteinExistence type="predicted"/>
<keyword evidence="2" id="KW-1185">Reference proteome</keyword>
<reference evidence="1 2" key="1">
    <citation type="submission" date="2023-03" db="EMBL/GenBank/DDBJ databases">
        <title>High recombination rates correlate with genetic variation in Cardiocondyla obscurior ants.</title>
        <authorList>
            <person name="Errbii M."/>
        </authorList>
    </citation>
    <scope>NUCLEOTIDE SEQUENCE [LARGE SCALE GENOMIC DNA]</scope>
    <source>
        <strain evidence="1">Alpha-2009</strain>
        <tissue evidence="1">Whole body</tissue>
    </source>
</reference>
<name>A0AAW2EY97_9HYME</name>
<organism evidence="1 2">
    <name type="scientific">Cardiocondyla obscurior</name>
    <dbReference type="NCBI Taxonomy" id="286306"/>
    <lineage>
        <taxon>Eukaryota</taxon>
        <taxon>Metazoa</taxon>
        <taxon>Ecdysozoa</taxon>
        <taxon>Arthropoda</taxon>
        <taxon>Hexapoda</taxon>
        <taxon>Insecta</taxon>
        <taxon>Pterygota</taxon>
        <taxon>Neoptera</taxon>
        <taxon>Endopterygota</taxon>
        <taxon>Hymenoptera</taxon>
        <taxon>Apocrita</taxon>
        <taxon>Aculeata</taxon>
        <taxon>Formicoidea</taxon>
        <taxon>Formicidae</taxon>
        <taxon>Myrmicinae</taxon>
        <taxon>Cardiocondyla</taxon>
    </lineage>
</organism>